<dbReference type="InterPro" id="IPR010846">
    <property type="entry name" value="AmiA-like"/>
</dbReference>
<sequence>MKKNLLLFFSFLFLQGILQAQPVCEAFDVEKCEGLLQKAKKEQWHTLPDGELVLKVGKVFLGTPYVAKTLEVVGDKENLVINLRGLDCTTYLENVLVFTRLIRQQKYSFEAFLKGLEQLRYREGDMREYPSRLHYFSEWLVDNEAEGIIQNISKEIGGKPYQKTFSFMTAHRDKYEQLANDAYFYELQKVEERLNQHDFYYLPKSEIASLEEKIQSGDLIAITTTIPNLDIVHVGFAYQKNGRLHFMHASSRSKKVEITQVPLAEYLGKIQSGIMVARLK</sequence>
<dbReference type="Gene3D" id="1.10.3670.10">
    <property type="entry name" value="Putative xylanase like domain"/>
    <property type="match status" value="1"/>
</dbReference>
<reference evidence="2 3" key="1">
    <citation type="submission" date="2024-04" db="EMBL/GenBank/DDBJ databases">
        <title>Novel genus in family Flammeovirgaceae.</title>
        <authorList>
            <person name="Nguyen T.H."/>
            <person name="Vuong T.Q."/>
            <person name="Le H."/>
            <person name="Kim S.-G."/>
        </authorList>
    </citation>
    <scope>NUCLEOTIDE SEQUENCE [LARGE SCALE GENOMIC DNA]</scope>
    <source>
        <strain evidence="2 3">JCM 23209</strain>
    </source>
</reference>
<dbReference type="EMBL" id="JBDKWZ010000001">
    <property type="protein sequence ID" value="MEN7546502.1"/>
    <property type="molecule type" value="Genomic_DNA"/>
</dbReference>
<proteinExistence type="predicted"/>
<evidence type="ECO:0000313" key="3">
    <source>
        <dbReference type="Proteomes" id="UP001403385"/>
    </source>
</evidence>
<dbReference type="Pfam" id="PF07313">
    <property type="entry name" value="AmiA-like"/>
    <property type="match status" value="1"/>
</dbReference>
<evidence type="ECO:0000313" key="2">
    <source>
        <dbReference type="EMBL" id="MEN7546502.1"/>
    </source>
</evidence>
<comment type="caution">
    <text evidence="2">The sequence shown here is derived from an EMBL/GenBank/DDBJ whole genome shotgun (WGS) entry which is preliminary data.</text>
</comment>
<accession>A0AAW9RYL9</accession>
<feature type="signal peptide" evidence="1">
    <location>
        <begin position="1"/>
        <end position="20"/>
    </location>
</feature>
<dbReference type="SUPFAM" id="SSF54001">
    <property type="entry name" value="Cysteine proteinases"/>
    <property type="match status" value="1"/>
</dbReference>
<organism evidence="2 3">
    <name type="scientific">Rapidithrix thailandica</name>
    <dbReference type="NCBI Taxonomy" id="413964"/>
    <lineage>
        <taxon>Bacteria</taxon>
        <taxon>Pseudomonadati</taxon>
        <taxon>Bacteroidota</taxon>
        <taxon>Cytophagia</taxon>
        <taxon>Cytophagales</taxon>
        <taxon>Flammeovirgaceae</taxon>
        <taxon>Rapidithrix</taxon>
    </lineage>
</organism>
<evidence type="ECO:0000256" key="1">
    <source>
        <dbReference type="SAM" id="SignalP"/>
    </source>
</evidence>
<keyword evidence="1" id="KW-0732">Signal</keyword>
<feature type="chain" id="PRO_5043353720" evidence="1">
    <location>
        <begin position="21"/>
        <end position="280"/>
    </location>
</feature>
<dbReference type="Gene3D" id="2.30.260.10">
    <property type="entry name" value="putative xylanase like domain"/>
    <property type="match status" value="1"/>
</dbReference>
<dbReference type="InterPro" id="IPR038765">
    <property type="entry name" value="Papain-like_cys_pep_sf"/>
</dbReference>
<name>A0AAW9RYL9_9BACT</name>
<dbReference type="Proteomes" id="UP001403385">
    <property type="component" value="Unassembled WGS sequence"/>
</dbReference>
<dbReference type="RefSeq" id="WP_346819288.1">
    <property type="nucleotide sequence ID" value="NZ_JBDKWZ010000001.1"/>
</dbReference>
<gene>
    <name evidence="2" type="ORF">AAG747_01195</name>
</gene>
<protein>
    <submittedName>
        <fullName evidence="2">N-acetylmuramoyl-L-alanine amidase-like domain-containing protein</fullName>
    </submittedName>
</protein>
<keyword evidence="3" id="KW-1185">Reference proteome</keyword>
<dbReference type="AlphaFoldDB" id="A0AAW9RYL9"/>